<dbReference type="Proteomes" id="UP000244335">
    <property type="component" value="Unassembled WGS sequence"/>
</dbReference>
<dbReference type="Gene3D" id="3.40.190.10">
    <property type="entry name" value="Periplasmic binding protein-like II"/>
    <property type="match status" value="1"/>
</dbReference>
<evidence type="ECO:0000256" key="2">
    <source>
        <dbReference type="ARBA" id="ARBA00005695"/>
    </source>
</evidence>
<feature type="domain" description="Solute-binding protein family 5" evidence="6">
    <location>
        <begin position="75"/>
        <end position="415"/>
    </location>
</feature>
<dbReference type="GO" id="GO:1904680">
    <property type="term" value="F:peptide transmembrane transporter activity"/>
    <property type="evidence" value="ECO:0007669"/>
    <property type="project" value="TreeGrafter"/>
</dbReference>
<evidence type="ECO:0000259" key="6">
    <source>
        <dbReference type="Pfam" id="PF00496"/>
    </source>
</evidence>
<dbReference type="GO" id="GO:0030288">
    <property type="term" value="C:outer membrane-bounded periplasmic space"/>
    <property type="evidence" value="ECO:0007669"/>
    <property type="project" value="UniProtKB-ARBA"/>
</dbReference>
<dbReference type="EMBL" id="QDFR01000002">
    <property type="protein sequence ID" value="PVE54864.1"/>
    <property type="molecule type" value="Genomic_DNA"/>
</dbReference>
<dbReference type="InterPro" id="IPR006311">
    <property type="entry name" value="TAT_signal"/>
</dbReference>
<feature type="chain" id="PRO_5041694198" evidence="5">
    <location>
        <begin position="30"/>
        <end position="509"/>
    </location>
</feature>
<feature type="signal peptide" evidence="5">
    <location>
        <begin position="1"/>
        <end position="29"/>
    </location>
</feature>
<dbReference type="PANTHER" id="PTHR30290:SF10">
    <property type="entry name" value="PERIPLASMIC OLIGOPEPTIDE-BINDING PROTEIN-RELATED"/>
    <property type="match status" value="1"/>
</dbReference>
<dbReference type="InterPro" id="IPR030678">
    <property type="entry name" value="Peptide/Ni-bd"/>
</dbReference>
<evidence type="ECO:0000256" key="3">
    <source>
        <dbReference type="ARBA" id="ARBA00022448"/>
    </source>
</evidence>
<evidence type="ECO:0000256" key="4">
    <source>
        <dbReference type="ARBA" id="ARBA00022729"/>
    </source>
</evidence>
<dbReference type="InterPro" id="IPR039424">
    <property type="entry name" value="SBP_5"/>
</dbReference>
<evidence type="ECO:0000313" key="7">
    <source>
        <dbReference type="EMBL" id="PVE54864.1"/>
    </source>
</evidence>
<dbReference type="PANTHER" id="PTHR30290">
    <property type="entry name" value="PERIPLASMIC BINDING COMPONENT OF ABC TRANSPORTER"/>
    <property type="match status" value="1"/>
</dbReference>
<dbReference type="AlphaFoldDB" id="A0AA92C3Z6"/>
<keyword evidence="4 5" id="KW-0732">Signal</keyword>
<evidence type="ECO:0000256" key="5">
    <source>
        <dbReference type="SAM" id="SignalP"/>
    </source>
</evidence>
<comment type="caution">
    <text evidence="7">The sequence shown here is derived from an EMBL/GenBank/DDBJ whole genome shotgun (WGS) entry which is preliminary data.</text>
</comment>
<keyword evidence="3" id="KW-0813">Transport</keyword>
<accession>A0AA92C3Z6</accession>
<sequence length="509" mass="55270">MILDRRTLLKLTAASGAALAMGAPRAFSAASSDTLRIGLSTYPAHLKPWVNVGYAGQLVSSLINRFLMAYTPDGKLVGELAESFERDGDRSWIVKLKDAKFSNGQPVTSADVEWNIEKIKAEGSGASTRDSMLDVEKVDIVDERTFKLMTKLPNAALPALFANPFLQIIAKGSTDTQDHGIGAGPFTLTNAEKGVGFDFEASPHYFKSGLPTFKKARVTAYADENLRVAAITAGDVDVIDYVPWSAMDQLEKDANVKLETVATGAFMFLSFNGAGVFKDARLRRAVALAIRREEIVNGVFFGRGAVLGGVPRSQTTPYYNAELANGQTYDPDKAKALIKEAGAEGVTVNLLSTAQYGMHRDTAVIVQGHLAEVGINVTLTMPDWSTRVTMGNRGQGDFAVQGLGLETFDPDAASSLIDPTLSPTFFRSRNFEVPGLTELLAKGRAEFDLEKRKAIYAHVDKLVIEYTPFCGLSYRATGFAHLNQVKDFHMLPDQISPFSGRLFDELSIS</sequence>
<reference evidence="7 8" key="1">
    <citation type="submission" date="2018-04" db="EMBL/GenBank/DDBJ databases">
        <authorList>
            <person name="Hagen T."/>
        </authorList>
    </citation>
    <scope>NUCLEOTIDE SEQUENCE [LARGE SCALE GENOMIC DNA]</scope>
    <source>
        <strain evidence="7 8">TPD7009</strain>
    </source>
</reference>
<dbReference type="SUPFAM" id="SSF53850">
    <property type="entry name" value="Periplasmic binding protein-like II"/>
    <property type="match status" value="1"/>
</dbReference>
<protein>
    <submittedName>
        <fullName evidence="7">Agropinic acid transporter substrate-binding protein</fullName>
    </submittedName>
</protein>
<dbReference type="Gene3D" id="3.10.105.10">
    <property type="entry name" value="Dipeptide-binding Protein, Domain 3"/>
    <property type="match status" value="1"/>
</dbReference>
<dbReference type="InterPro" id="IPR000914">
    <property type="entry name" value="SBP_5_dom"/>
</dbReference>
<gene>
    <name evidence="7" type="ORF">DC430_06305</name>
</gene>
<comment type="similarity">
    <text evidence="2">Belongs to the bacterial solute-binding protein 5 family.</text>
</comment>
<dbReference type="GO" id="GO:0043190">
    <property type="term" value="C:ATP-binding cassette (ABC) transporter complex"/>
    <property type="evidence" value="ECO:0007669"/>
    <property type="project" value="InterPro"/>
</dbReference>
<evidence type="ECO:0000313" key="8">
    <source>
        <dbReference type="Proteomes" id="UP000244335"/>
    </source>
</evidence>
<dbReference type="RefSeq" id="WP_113326090.1">
    <property type="nucleotide sequence ID" value="NZ_QDFR01000002.1"/>
</dbReference>
<name>A0AA92C3Z6_RHIRH</name>
<dbReference type="PROSITE" id="PS51318">
    <property type="entry name" value="TAT"/>
    <property type="match status" value="1"/>
</dbReference>
<dbReference type="PIRSF" id="PIRSF002741">
    <property type="entry name" value="MppA"/>
    <property type="match status" value="1"/>
</dbReference>
<comment type="subcellular location">
    <subcellularLocation>
        <location evidence="1">Periplasm</location>
    </subcellularLocation>
</comment>
<dbReference type="Pfam" id="PF00496">
    <property type="entry name" value="SBP_bac_5"/>
    <property type="match status" value="1"/>
</dbReference>
<evidence type="ECO:0000256" key="1">
    <source>
        <dbReference type="ARBA" id="ARBA00004418"/>
    </source>
</evidence>
<organism evidence="7 8">
    <name type="scientific">Rhizobium rhizogenes</name>
    <name type="common">Agrobacterium rhizogenes</name>
    <dbReference type="NCBI Taxonomy" id="359"/>
    <lineage>
        <taxon>Bacteria</taxon>
        <taxon>Pseudomonadati</taxon>
        <taxon>Pseudomonadota</taxon>
        <taxon>Alphaproteobacteria</taxon>
        <taxon>Hyphomicrobiales</taxon>
        <taxon>Rhizobiaceae</taxon>
        <taxon>Rhizobium/Agrobacterium group</taxon>
        <taxon>Rhizobium</taxon>
    </lineage>
</organism>
<dbReference type="GO" id="GO:0015833">
    <property type="term" value="P:peptide transport"/>
    <property type="evidence" value="ECO:0007669"/>
    <property type="project" value="TreeGrafter"/>
</dbReference>
<dbReference type="Gene3D" id="3.90.76.10">
    <property type="entry name" value="Dipeptide-binding Protein, Domain 1"/>
    <property type="match status" value="1"/>
</dbReference>
<proteinExistence type="inferred from homology"/>